<feature type="coiled-coil region" evidence="2">
    <location>
        <begin position="419"/>
        <end position="467"/>
    </location>
</feature>
<dbReference type="Proteomes" id="UP001159427">
    <property type="component" value="Unassembled WGS sequence"/>
</dbReference>
<evidence type="ECO:0000313" key="6">
    <source>
        <dbReference type="Proteomes" id="UP001159427"/>
    </source>
</evidence>
<sequence length="492" mass="56857">GSGESFPPRRQTTTNMADNKRESSSLKNLLETVYEVHRKDIKTYTSGHLNSSKLLKPPEARHKRWETTDKPPIRLKPPCRLIDLPVRKGELSATELRHKTMADRLVEFSLGPVRNLALKNELRTDSEGFKETSMANEESSRSDKLTGDKVLVEELRLPEIMIPAVTKTKAFTSREKSKVDDFLPRQAFVETYLSYPTKTEQFTSFRKFGDEVMNLGDAHDKGVLTGEKNARNLEHKLAKQLAALETSSHRGPNFHRLQLYNRCFDEIIAESSTFGPLLRKIKDEYDSYMSHLLDTQKPSQHKVLYHHIDSLSENPSTSDKLKEEEKRVENLEKEARLLLEENARLTAVLRDEELKASEESDINVKVAESQAKVSVHIEEVPKDLEEQVEELHAQILAQLDCIDDIKRHQKEYCVPITVCQHLEQCIKETEVDIQKLLKQNEFLEQTIKELEEELQSMLERSKVKEKDARKLWKRINTTDVINLGKRERENPK</sequence>
<feature type="non-terminal residue" evidence="5">
    <location>
        <position position="1"/>
    </location>
</feature>
<protein>
    <recommendedName>
        <fullName evidence="4">Translin-associated factor X-interacting protein 1 N-terminal domain-containing protein</fullName>
    </recommendedName>
</protein>
<keyword evidence="1 2" id="KW-0175">Coiled coil</keyword>
<evidence type="ECO:0000259" key="4">
    <source>
        <dbReference type="Pfam" id="PF15739"/>
    </source>
</evidence>
<comment type="caution">
    <text evidence="5">The sequence shown here is derived from an EMBL/GenBank/DDBJ whole genome shotgun (WGS) entry which is preliminary data.</text>
</comment>
<name>A0ABN8MIB9_9CNID</name>
<evidence type="ECO:0000256" key="1">
    <source>
        <dbReference type="ARBA" id="ARBA00023054"/>
    </source>
</evidence>
<feature type="compositionally biased region" description="Basic and acidic residues" evidence="3">
    <location>
        <begin position="56"/>
        <end position="72"/>
    </location>
</feature>
<gene>
    <name evidence="5" type="ORF">PEVE_00034223</name>
</gene>
<feature type="coiled-coil region" evidence="2">
    <location>
        <begin position="314"/>
        <end position="348"/>
    </location>
</feature>
<reference evidence="5 6" key="1">
    <citation type="submission" date="2022-05" db="EMBL/GenBank/DDBJ databases">
        <authorList>
            <consortium name="Genoscope - CEA"/>
            <person name="William W."/>
        </authorList>
    </citation>
    <scope>NUCLEOTIDE SEQUENCE [LARGE SCALE GENOMIC DNA]</scope>
</reference>
<evidence type="ECO:0000256" key="3">
    <source>
        <dbReference type="SAM" id="MobiDB-lite"/>
    </source>
</evidence>
<dbReference type="EMBL" id="CALNXI010000515">
    <property type="protein sequence ID" value="CAH3028491.1"/>
    <property type="molecule type" value="Genomic_DNA"/>
</dbReference>
<accession>A0ABN8MIB9</accession>
<feature type="domain" description="Translin-associated factor X-interacting protein 1 N-terminal" evidence="4">
    <location>
        <begin position="234"/>
        <end position="345"/>
    </location>
</feature>
<evidence type="ECO:0000256" key="2">
    <source>
        <dbReference type="SAM" id="Coils"/>
    </source>
</evidence>
<dbReference type="Pfam" id="PF15739">
    <property type="entry name" value="TSNAXIP1_N"/>
    <property type="match status" value="1"/>
</dbReference>
<keyword evidence="6" id="KW-1185">Reference proteome</keyword>
<organism evidence="5 6">
    <name type="scientific">Porites evermanni</name>
    <dbReference type="NCBI Taxonomy" id="104178"/>
    <lineage>
        <taxon>Eukaryota</taxon>
        <taxon>Metazoa</taxon>
        <taxon>Cnidaria</taxon>
        <taxon>Anthozoa</taxon>
        <taxon>Hexacorallia</taxon>
        <taxon>Scleractinia</taxon>
        <taxon>Fungiina</taxon>
        <taxon>Poritidae</taxon>
        <taxon>Porites</taxon>
    </lineage>
</organism>
<dbReference type="PANTHER" id="PTHR34916:SF1">
    <property type="entry name" value="GI:13385330"/>
    <property type="match status" value="1"/>
</dbReference>
<evidence type="ECO:0000313" key="5">
    <source>
        <dbReference type="EMBL" id="CAH3028491.1"/>
    </source>
</evidence>
<feature type="region of interest" description="Disordered" evidence="3">
    <location>
        <begin position="48"/>
        <end position="72"/>
    </location>
</feature>
<dbReference type="PANTHER" id="PTHR34916">
    <property type="entry name" value="GI:13385330"/>
    <property type="match status" value="1"/>
</dbReference>
<feature type="region of interest" description="Disordered" evidence="3">
    <location>
        <begin position="1"/>
        <end position="24"/>
    </location>
</feature>
<proteinExistence type="predicted"/>
<dbReference type="InterPro" id="IPR032755">
    <property type="entry name" value="TSNAXIP1_N"/>
</dbReference>